<dbReference type="EMBL" id="LQCI01000023">
    <property type="protein sequence ID" value="KZB83267.1"/>
    <property type="molecule type" value="Genomic_DNA"/>
</dbReference>
<dbReference type="RefSeq" id="WP_061985695.1">
    <property type="nucleotide sequence ID" value="NZ_FOPQ01000014.1"/>
</dbReference>
<evidence type="ECO:0000313" key="5">
    <source>
        <dbReference type="Proteomes" id="UP000186883"/>
    </source>
</evidence>
<comment type="caution">
    <text evidence="2">The sequence shown here is derived from an EMBL/GenBank/DDBJ whole genome shotgun (WGS) entry which is preliminary data.</text>
</comment>
<reference evidence="2 4" key="1">
    <citation type="submission" date="2015-12" db="EMBL/GenBank/DDBJ databases">
        <title>Amycolatopsis regifaucium genome sequencing and assembly.</title>
        <authorList>
            <person name="Mayilraj S."/>
        </authorList>
    </citation>
    <scope>NUCLEOTIDE SEQUENCE [LARGE SCALE GENOMIC DNA]</scope>
    <source>
        <strain evidence="2 4">GY080</strain>
    </source>
</reference>
<accession>A0A154MGU9</accession>
<organism evidence="2 4">
    <name type="scientific">Amycolatopsis regifaucium</name>
    <dbReference type="NCBI Taxonomy" id="546365"/>
    <lineage>
        <taxon>Bacteria</taxon>
        <taxon>Bacillati</taxon>
        <taxon>Actinomycetota</taxon>
        <taxon>Actinomycetes</taxon>
        <taxon>Pseudonocardiales</taxon>
        <taxon>Pseudonocardiaceae</taxon>
        <taxon>Amycolatopsis</taxon>
    </lineage>
</organism>
<keyword evidence="1" id="KW-1133">Transmembrane helix</keyword>
<keyword evidence="1" id="KW-0472">Membrane</keyword>
<keyword evidence="1" id="KW-0812">Transmembrane</keyword>
<gene>
    <name evidence="3" type="ORF">ATP06_0210110</name>
    <name evidence="2" type="ORF">AVL48_03655</name>
</gene>
<evidence type="ECO:0000313" key="4">
    <source>
        <dbReference type="Proteomes" id="UP000076321"/>
    </source>
</evidence>
<sequence length="82" mass="8300">METWRVVATVLLAAAGLPLVLVLMAKARDRTDSSGTVAVTGAVAFVVLLILGVVMLTVLPGALTWIVLGLVAAALGVMMLAG</sequence>
<feature type="transmembrane region" description="Helical" evidence="1">
    <location>
        <begin position="37"/>
        <end position="56"/>
    </location>
</feature>
<dbReference type="Proteomes" id="UP000186883">
    <property type="component" value="Unassembled WGS sequence"/>
</dbReference>
<feature type="transmembrane region" description="Helical" evidence="1">
    <location>
        <begin position="6"/>
        <end position="25"/>
    </location>
</feature>
<dbReference type="AlphaFoldDB" id="A0A154MGU9"/>
<evidence type="ECO:0000313" key="3">
    <source>
        <dbReference type="EMBL" id="OKA08730.1"/>
    </source>
</evidence>
<dbReference type="EMBL" id="LOBU02000010">
    <property type="protein sequence ID" value="OKA08730.1"/>
    <property type="molecule type" value="Genomic_DNA"/>
</dbReference>
<name>A0A154MGU9_9PSEU</name>
<dbReference type="Proteomes" id="UP000076321">
    <property type="component" value="Unassembled WGS sequence"/>
</dbReference>
<proteinExistence type="predicted"/>
<protein>
    <submittedName>
        <fullName evidence="2">Uncharacterized protein</fullName>
    </submittedName>
</protein>
<feature type="transmembrane region" description="Helical" evidence="1">
    <location>
        <begin position="62"/>
        <end position="81"/>
    </location>
</feature>
<reference evidence="3 5" key="2">
    <citation type="submission" date="2016-11" db="EMBL/GenBank/DDBJ databases">
        <title>Genome sequencing of Amycolatopsis regifaucium.</title>
        <authorList>
            <person name="Mayilraj S."/>
            <person name="Kaur N."/>
        </authorList>
    </citation>
    <scope>NUCLEOTIDE SEQUENCE [LARGE SCALE GENOMIC DNA]</scope>
    <source>
        <strain evidence="3 5">GY080</strain>
    </source>
</reference>
<evidence type="ECO:0000256" key="1">
    <source>
        <dbReference type="SAM" id="Phobius"/>
    </source>
</evidence>
<evidence type="ECO:0000313" key="2">
    <source>
        <dbReference type="EMBL" id="KZB83267.1"/>
    </source>
</evidence>
<keyword evidence="5" id="KW-1185">Reference proteome</keyword>